<dbReference type="EMBL" id="AB017778">
    <property type="protein sequence ID" value="BAA82461.1"/>
    <property type="molecule type" value="Genomic_DNA"/>
</dbReference>
<dbReference type="Pfam" id="PF02956">
    <property type="entry name" value="TT_ORF1"/>
    <property type="match status" value="1"/>
</dbReference>
<comment type="function">
    <text evidence="6">Self-assembles to form an icosahedral capsid.</text>
</comment>
<feature type="non-terminal residue" evidence="7">
    <location>
        <position position="1"/>
    </location>
</feature>
<keyword evidence="5 6" id="KW-0946">Virion</keyword>
<accession>Q9WT83</accession>
<comment type="subcellular location">
    <subcellularLocation>
        <location evidence="1 6">Virion</location>
    </subcellularLocation>
</comment>
<evidence type="ECO:0000256" key="5">
    <source>
        <dbReference type="ARBA" id="ARBA00022844"/>
    </source>
</evidence>
<dbReference type="InterPro" id="IPR004219">
    <property type="entry name" value="TTvirus_Unk"/>
</dbReference>
<protein>
    <recommendedName>
        <fullName evidence="6">Capsid protein</fullName>
    </recommendedName>
</protein>
<evidence type="ECO:0000256" key="2">
    <source>
        <dbReference type="ARBA" id="ARBA00006131"/>
    </source>
</evidence>
<sequence>CLKNDTTFKDTPSRLPVKDIPLWACFMGYQDYCSKHFHDEGINKEARVTIISPYTEPPLTSKDNPLMGFIPYDY</sequence>
<evidence type="ECO:0000313" key="7">
    <source>
        <dbReference type="EMBL" id="BAA82461.1"/>
    </source>
</evidence>
<evidence type="ECO:0000256" key="3">
    <source>
        <dbReference type="ARBA" id="ARBA00022431"/>
    </source>
</evidence>
<proteinExistence type="inferred from homology"/>
<organism evidence="7">
    <name type="scientific">Torque teno virus</name>
    <dbReference type="NCBI Taxonomy" id="68887"/>
    <lineage>
        <taxon>Viruses</taxon>
        <taxon>Monodnaviria</taxon>
        <taxon>Shotokuvirae</taxon>
        <taxon>Commensaviricota</taxon>
        <taxon>Cardeaviricetes</taxon>
        <taxon>Sanitavirales</taxon>
        <taxon>Anelloviridae</taxon>
    </lineage>
</organism>
<evidence type="ECO:0000256" key="1">
    <source>
        <dbReference type="ARBA" id="ARBA00004328"/>
    </source>
</evidence>
<reference evidence="7" key="1">
    <citation type="journal article" date="1999" name="Virology">
        <title>The entire nucleotide sequence of a TT virus isolate from the United States (TUS01): comparison with reported isolates and phylogenetic analysis.</title>
        <authorList>
            <person name="Okamoto H."/>
            <person name="Nishizawa T."/>
            <person name="Ukita M."/>
            <person name="Takahashi M."/>
            <person name="Fukuda M."/>
            <person name="Iizuka H."/>
            <person name="Miyakawa Y."/>
            <person name="Mayumi M."/>
        </authorList>
    </citation>
    <scope>NUCLEOTIDE SEQUENCE</scope>
</reference>
<evidence type="ECO:0000256" key="6">
    <source>
        <dbReference type="RuleBase" id="RU361230"/>
    </source>
</evidence>
<evidence type="ECO:0000256" key="4">
    <source>
        <dbReference type="ARBA" id="ARBA00022561"/>
    </source>
</evidence>
<feature type="non-terminal residue" evidence="7">
    <location>
        <position position="74"/>
    </location>
</feature>
<dbReference type="GO" id="GO:0039615">
    <property type="term" value="C:T=1 icosahedral viral capsid"/>
    <property type="evidence" value="ECO:0007669"/>
    <property type="project" value="UniProtKB-UniRule"/>
</dbReference>
<gene>
    <name evidence="7" type="primary">ORF1</name>
</gene>
<keyword evidence="4 6" id="KW-0167">Capsid protein</keyword>
<keyword evidence="3 6" id="KW-1140">T=1 icosahedral capsid protein</keyword>
<name>Q9WT83_9VIRU</name>
<comment type="similarity">
    <text evidence="2 6">Belongs to the anelloviridae capsid protein family.</text>
</comment>